<evidence type="ECO:0000256" key="3">
    <source>
        <dbReference type="ARBA" id="ARBA00022763"/>
    </source>
</evidence>
<dbReference type="GO" id="GO:0006302">
    <property type="term" value="P:double-strand break repair"/>
    <property type="evidence" value="ECO:0007669"/>
    <property type="project" value="TreeGrafter"/>
</dbReference>
<evidence type="ECO:0000313" key="10">
    <source>
        <dbReference type="Proteomes" id="UP000518887"/>
    </source>
</evidence>
<evidence type="ECO:0000256" key="5">
    <source>
        <dbReference type="ARBA" id="ARBA00023204"/>
    </source>
</evidence>
<proteinExistence type="inferred from homology"/>
<evidence type="ECO:0000256" key="7">
    <source>
        <dbReference type="HAMAP-Rule" id="MF_00201"/>
    </source>
</evidence>
<dbReference type="InterPro" id="IPR003717">
    <property type="entry name" value="RecO"/>
</dbReference>
<evidence type="ECO:0000256" key="6">
    <source>
        <dbReference type="ARBA" id="ARBA00033409"/>
    </source>
</evidence>
<dbReference type="AlphaFoldDB" id="A0A7W8G8Q9"/>
<sequence length="257" mass="28523">MRNFSTPALILSVQISGESNRRVTIFSPSEGIHFATLYGGPKSKLRSLVSPMNSGVIYLYRDEVKKQTKITDFDVKNCHLSFRENLFKTYAASLATEILIKTKCAGFPEEAWKIVNGFLDGIELSTEDESRLGLIRFLWRYLGLLGVRPDSAVCCNCGSSLHAQKFTEDSLSQKYIYSPFENGFSCPDCASLEKGNIQLSKSSITYLEAISSLSPKEVRKITVSGKSLLEMKNLVYNLIEQNCGSKLNSLESGIGIL</sequence>
<dbReference type="PANTHER" id="PTHR33991">
    <property type="entry name" value="DNA REPAIR PROTEIN RECO"/>
    <property type="match status" value="1"/>
</dbReference>
<accession>A0A7W8G8Q9</accession>
<dbReference type="Proteomes" id="UP000518887">
    <property type="component" value="Unassembled WGS sequence"/>
</dbReference>
<comment type="similarity">
    <text evidence="1 7">Belongs to the RecO family.</text>
</comment>
<dbReference type="Gene3D" id="1.20.1440.120">
    <property type="entry name" value="Recombination protein O, C-terminal domain"/>
    <property type="match status" value="1"/>
</dbReference>
<name>A0A7W8G8Q9_9SPIR</name>
<keyword evidence="3 7" id="KW-0227">DNA damage</keyword>
<dbReference type="InterPro" id="IPR012340">
    <property type="entry name" value="NA-bd_OB-fold"/>
</dbReference>
<dbReference type="SUPFAM" id="SSF57863">
    <property type="entry name" value="ArfGap/RecO-like zinc finger"/>
    <property type="match status" value="1"/>
</dbReference>
<keyword evidence="4 7" id="KW-0233">DNA recombination</keyword>
<dbReference type="GO" id="GO:0006310">
    <property type="term" value="P:DNA recombination"/>
    <property type="evidence" value="ECO:0007669"/>
    <property type="project" value="UniProtKB-UniRule"/>
</dbReference>
<evidence type="ECO:0000256" key="1">
    <source>
        <dbReference type="ARBA" id="ARBA00007452"/>
    </source>
</evidence>
<dbReference type="GO" id="GO:0043590">
    <property type="term" value="C:bacterial nucleoid"/>
    <property type="evidence" value="ECO:0007669"/>
    <property type="project" value="TreeGrafter"/>
</dbReference>
<dbReference type="NCBIfam" id="TIGR00613">
    <property type="entry name" value="reco"/>
    <property type="match status" value="1"/>
</dbReference>
<dbReference type="RefSeq" id="WP_184658497.1">
    <property type="nucleotide sequence ID" value="NZ_CP031518.1"/>
</dbReference>
<organism evidence="9 10">
    <name type="scientific">Treponema ruminis</name>
    <dbReference type="NCBI Taxonomy" id="744515"/>
    <lineage>
        <taxon>Bacteria</taxon>
        <taxon>Pseudomonadati</taxon>
        <taxon>Spirochaetota</taxon>
        <taxon>Spirochaetia</taxon>
        <taxon>Spirochaetales</taxon>
        <taxon>Treponemataceae</taxon>
        <taxon>Treponema</taxon>
    </lineage>
</organism>
<dbReference type="Pfam" id="PF02565">
    <property type="entry name" value="RecO_C"/>
    <property type="match status" value="1"/>
</dbReference>
<reference evidence="9 10" key="1">
    <citation type="submission" date="2020-08" db="EMBL/GenBank/DDBJ databases">
        <title>Genomic Encyclopedia of Type Strains, Phase IV (KMG-IV): sequencing the most valuable type-strain genomes for metagenomic binning, comparative biology and taxonomic classification.</title>
        <authorList>
            <person name="Goeker M."/>
        </authorList>
    </citation>
    <scope>NUCLEOTIDE SEQUENCE [LARGE SCALE GENOMIC DNA]</scope>
    <source>
        <strain evidence="9 10">DSM 103462</strain>
    </source>
</reference>
<dbReference type="InterPro" id="IPR037278">
    <property type="entry name" value="ARFGAP/RecO"/>
</dbReference>
<protein>
    <recommendedName>
        <fullName evidence="2 7">DNA repair protein RecO</fullName>
    </recommendedName>
    <alternativeName>
        <fullName evidence="6 7">Recombination protein O</fullName>
    </alternativeName>
</protein>
<dbReference type="SUPFAM" id="SSF50249">
    <property type="entry name" value="Nucleic acid-binding proteins"/>
    <property type="match status" value="1"/>
</dbReference>
<keyword evidence="10" id="KW-1185">Reference proteome</keyword>
<dbReference type="Pfam" id="PF11967">
    <property type="entry name" value="RecO_N"/>
    <property type="match status" value="1"/>
</dbReference>
<keyword evidence="5 7" id="KW-0234">DNA repair</keyword>
<evidence type="ECO:0000313" key="9">
    <source>
        <dbReference type="EMBL" id="MBB5225837.1"/>
    </source>
</evidence>
<dbReference type="InterPro" id="IPR022572">
    <property type="entry name" value="DNA_rep/recomb_RecO_N"/>
</dbReference>
<evidence type="ECO:0000256" key="2">
    <source>
        <dbReference type="ARBA" id="ARBA00021310"/>
    </source>
</evidence>
<dbReference type="EMBL" id="JACHFQ010000003">
    <property type="protein sequence ID" value="MBB5225837.1"/>
    <property type="molecule type" value="Genomic_DNA"/>
</dbReference>
<feature type="domain" description="DNA replication/recombination mediator RecO N-terminal" evidence="8">
    <location>
        <begin position="1"/>
        <end position="62"/>
    </location>
</feature>
<evidence type="ECO:0000259" key="8">
    <source>
        <dbReference type="Pfam" id="PF11967"/>
    </source>
</evidence>
<comment type="function">
    <text evidence="7">Involved in DNA repair and RecF pathway recombination.</text>
</comment>
<comment type="caution">
    <text evidence="9">The sequence shown here is derived from an EMBL/GenBank/DDBJ whole genome shotgun (WGS) entry which is preliminary data.</text>
</comment>
<gene>
    <name evidence="7" type="primary">recO</name>
    <name evidence="9" type="ORF">HNP76_001194</name>
</gene>
<dbReference type="PANTHER" id="PTHR33991:SF1">
    <property type="entry name" value="DNA REPAIR PROTEIN RECO"/>
    <property type="match status" value="1"/>
</dbReference>
<dbReference type="InterPro" id="IPR042242">
    <property type="entry name" value="RecO_C"/>
</dbReference>
<dbReference type="HAMAP" id="MF_00201">
    <property type="entry name" value="RecO"/>
    <property type="match status" value="1"/>
</dbReference>
<evidence type="ECO:0000256" key="4">
    <source>
        <dbReference type="ARBA" id="ARBA00023172"/>
    </source>
</evidence>